<dbReference type="GO" id="GO:0031267">
    <property type="term" value="F:small GTPase binding"/>
    <property type="evidence" value="ECO:0007669"/>
    <property type="project" value="TreeGrafter"/>
</dbReference>
<dbReference type="GO" id="GO:0006913">
    <property type="term" value="P:nucleocytoplasmic transport"/>
    <property type="evidence" value="ECO:0007669"/>
    <property type="project" value="TreeGrafter"/>
</dbReference>
<dbReference type="SUPFAM" id="SSF52047">
    <property type="entry name" value="RNI-like"/>
    <property type="match status" value="1"/>
</dbReference>
<comment type="caution">
    <text evidence="4">The sequence shown here is derived from an EMBL/GenBank/DDBJ whole genome shotgun (WGS) entry which is preliminary data.</text>
</comment>
<evidence type="ECO:0000313" key="5">
    <source>
        <dbReference type="Proteomes" id="UP000266841"/>
    </source>
</evidence>
<name>K0T8B3_THAOC</name>
<dbReference type="SMART" id="SM00368">
    <property type="entry name" value="LRR_RI"/>
    <property type="match status" value="5"/>
</dbReference>
<evidence type="ECO:0000256" key="1">
    <source>
        <dbReference type="ARBA" id="ARBA00022468"/>
    </source>
</evidence>
<sequence>MAGCFPSLAALAGMQKLMLVDLNMGMKSSAALGAALPQMANLLELELWENSIDDNMVEVLVPGLAECKRLNLLDLVRNRIGDDGLDVLIQGLPTSIDTLVLKSNQITLAQHLALLRLKELDLSGNTLSSDGPRVIAASLTNPECRLEALHLDRCSIGDEGAAVLAESMRYNQRLTKLALQGNAITETGWDVFSSVLCDTTSINATHGSNHALQSLGYDYRSNVPRDVETLLDLNDGQDKNLVAATKILQTHRHLDMRPLFCGKLLLLPHVVAWLERFAESWLDLKLSSIYEFARAMPMEVVGGVVGEKRGKKRMHSSA</sequence>
<dbReference type="InterPro" id="IPR001611">
    <property type="entry name" value="Leu-rich_rpt"/>
</dbReference>
<dbReference type="GO" id="GO:0005096">
    <property type="term" value="F:GTPase activator activity"/>
    <property type="evidence" value="ECO:0007669"/>
    <property type="project" value="UniProtKB-KW"/>
</dbReference>
<keyword evidence="2" id="KW-0433">Leucine-rich repeat</keyword>
<dbReference type="AlphaFoldDB" id="K0T8B3"/>
<dbReference type="PANTHER" id="PTHR24113">
    <property type="entry name" value="RAN GTPASE-ACTIVATING PROTEIN 1"/>
    <property type="match status" value="1"/>
</dbReference>
<keyword evidence="5" id="KW-1185">Reference proteome</keyword>
<dbReference type="Pfam" id="PF00560">
    <property type="entry name" value="LRR_1"/>
    <property type="match status" value="1"/>
</dbReference>
<evidence type="ECO:0000256" key="3">
    <source>
        <dbReference type="ARBA" id="ARBA00022737"/>
    </source>
</evidence>
<reference evidence="4 5" key="1">
    <citation type="journal article" date="2012" name="Genome Biol.">
        <title>Genome and low-iron response of an oceanic diatom adapted to chronic iron limitation.</title>
        <authorList>
            <person name="Lommer M."/>
            <person name="Specht M."/>
            <person name="Roy A.S."/>
            <person name="Kraemer L."/>
            <person name="Andreson R."/>
            <person name="Gutowska M.A."/>
            <person name="Wolf J."/>
            <person name="Bergner S.V."/>
            <person name="Schilhabel M.B."/>
            <person name="Klostermeier U.C."/>
            <person name="Beiko R.G."/>
            <person name="Rosenstiel P."/>
            <person name="Hippler M."/>
            <person name="Laroche J."/>
        </authorList>
    </citation>
    <scope>NUCLEOTIDE SEQUENCE [LARGE SCALE GENOMIC DNA]</scope>
    <source>
        <strain evidence="4 5">CCMP1005</strain>
    </source>
</reference>
<dbReference type="EMBL" id="AGNL01004577">
    <property type="protein sequence ID" value="EJK73349.1"/>
    <property type="molecule type" value="Genomic_DNA"/>
</dbReference>
<organism evidence="4 5">
    <name type="scientific">Thalassiosira oceanica</name>
    <name type="common">Marine diatom</name>
    <dbReference type="NCBI Taxonomy" id="159749"/>
    <lineage>
        <taxon>Eukaryota</taxon>
        <taxon>Sar</taxon>
        <taxon>Stramenopiles</taxon>
        <taxon>Ochrophyta</taxon>
        <taxon>Bacillariophyta</taxon>
        <taxon>Coscinodiscophyceae</taxon>
        <taxon>Thalassiosirophycidae</taxon>
        <taxon>Thalassiosirales</taxon>
        <taxon>Thalassiosiraceae</taxon>
        <taxon>Thalassiosira</taxon>
    </lineage>
</organism>
<dbReference type="GO" id="GO:0048471">
    <property type="term" value="C:perinuclear region of cytoplasm"/>
    <property type="evidence" value="ECO:0007669"/>
    <property type="project" value="TreeGrafter"/>
</dbReference>
<dbReference type="Gene3D" id="3.80.10.10">
    <property type="entry name" value="Ribonuclease Inhibitor"/>
    <property type="match status" value="2"/>
</dbReference>
<dbReference type="OrthoDB" id="45721at2759"/>
<protein>
    <submittedName>
        <fullName evidence="4">Uncharacterized protein</fullName>
    </submittedName>
</protein>
<accession>K0T8B3</accession>
<dbReference type="InterPro" id="IPR032675">
    <property type="entry name" value="LRR_dom_sf"/>
</dbReference>
<dbReference type="Proteomes" id="UP000266841">
    <property type="component" value="Unassembled WGS sequence"/>
</dbReference>
<dbReference type="GO" id="GO:0005829">
    <property type="term" value="C:cytosol"/>
    <property type="evidence" value="ECO:0007669"/>
    <property type="project" value="TreeGrafter"/>
</dbReference>
<dbReference type="InterPro" id="IPR027038">
    <property type="entry name" value="RanGap"/>
</dbReference>
<gene>
    <name evidence="4" type="ORF">THAOC_05032</name>
</gene>
<evidence type="ECO:0000313" key="4">
    <source>
        <dbReference type="EMBL" id="EJK73349.1"/>
    </source>
</evidence>
<dbReference type="GO" id="GO:0005634">
    <property type="term" value="C:nucleus"/>
    <property type="evidence" value="ECO:0007669"/>
    <property type="project" value="TreeGrafter"/>
</dbReference>
<dbReference type="Pfam" id="PF13516">
    <property type="entry name" value="LRR_6"/>
    <property type="match status" value="2"/>
</dbReference>
<dbReference type="PANTHER" id="PTHR24113:SF12">
    <property type="entry name" value="RAN GTPASE-ACTIVATING PROTEIN 1"/>
    <property type="match status" value="1"/>
</dbReference>
<dbReference type="OMA" id="RGRVCLW"/>
<evidence type="ECO:0000256" key="2">
    <source>
        <dbReference type="ARBA" id="ARBA00022614"/>
    </source>
</evidence>
<keyword evidence="3" id="KW-0677">Repeat</keyword>
<proteinExistence type="predicted"/>
<keyword evidence="1" id="KW-0343">GTPase activation</keyword>